<dbReference type="Gene3D" id="3.40.50.1220">
    <property type="entry name" value="TPP-binding domain"/>
    <property type="match status" value="1"/>
</dbReference>
<dbReference type="EMBL" id="CP081150">
    <property type="protein sequence ID" value="QZA76478.1"/>
    <property type="molecule type" value="Genomic_DNA"/>
</dbReference>
<protein>
    <submittedName>
        <fullName evidence="1">SIR2 family protein</fullName>
    </submittedName>
</protein>
<dbReference type="Proteomes" id="UP000825679">
    <property type="component" value="Chromosome"/>
</dbReference>
<sequence>MYLHNVHIKNIKQANEEDRLAIFVGAGVSKSSDTDYISLPSWGDLISELKSDLAITEDLDYLKLAQLHYLEFGEQKYSQTLRKYFPEDIAPSSLHQKILKLNPRVIITTNWDCIIERAIEQEGCLYDVICTDKDLVKSTGQNKFIKIHGDFKNHNIVFKEDDYLNYSRDFPLIENYIKSVFSTHTVLFLGYSYNDINLKHIMKWIQSHSSSVPPMYLVNFRTDKPQENYLKNHGVTTLVLDSKSYSIDEFQHLDEKSALTQSFLTSIINDDRAVYVNDEQEIISFIYDRIKHLKQQNAISHNQLKRAITNCGFRYDNDGLSILELFKNKGVLTTDYRDTTRLIHEKFLEILTRIESLSVDEKEKFYRRNSSLMDIFYILSLANIKGIILSDSNENGKVTYFVNEKIDSSQSLEQKDREYISFAAWECKSHDFIKSLSSESYNSYKCGEYELAFKKNSELILACKRHRIYSMLLIALFNKNLILWALKYSLSTEKRSDFEKEVEVQLQDEFFKFPRSEIKKIKSYMIFYPCTLFIRKHTNVQEKYLISPKQLKL</sequence>
<accession>A0ABX8Z631</accession>
<dbReference type="RefSeq" id="WP_221004884.1">
    <property type="nucleotide sequence ID" value="NZ_CP081150.1"/>
</dbReference>
<evidence type="ECO:0000313" key="2">
    <source>
        <dbReference type="Proteomes" id="UP000825679"/>
    </source>
</evidence>
<dbReference type="Pfam" id="PF13289">
    <property type="entry name" value="SIR2_2"/>
    <property type="match status" value="1"/>
</dbReference>
<gene>
    <name evidence="1" type="ORF">K4H28_08965</name>
</gene>
<evidence type="ECO:0000313" key="1">
    <source>
        <dbReference type="EMBL" id="QZA76478.1"/>
    </source>
</evidence>
<name>A0ABX8Z631_9NEIS</name>
<organism evidence="1 2">
    <name type="scientific">Deefgea tanakiae</name>
    <dbReference type="NCBI Taxonomy" id="2865840"/>
    <lineage>
        <taxon>Bacteria</taxon>
        <taxon>Pseudomonadati</taxon>
        <taxon>Pseudomonadota</taxon>
        <taxon>Betaproteobacteria</taxon>
        <taxon>Neisseriales</taxon>
        <taxon>Chitinibacteraceae</taxon>
        <taxon>Deefgea</taxon>
    </lineage>
</organism>
<proteinExistence type="predicted"/>
<dbReference type="InterPro" id="IPR029035">
    <property type="entry name" value="DHS-like_NAD/FAD-binding_dom"/>
</dbReference>
<dbReference type="SUPFAM" id="SSF52467">
    <property type="entry name" value="DHS-like NAD/FAD-binding domain"/>
    <property type="match status" value="1"/>
</dbReference>
<reference evidence="1 2" key="1">
    <citation type="submission" date="2021-08" db="EMBL/GenBank/DDBJ databases">
        <title>complete genome sequencing of Deefgea sp. D25.</title>
        <authorList>
            <person name="Bae J.-W."/>
            <person name="Gim D.-H."/>
        </authorList>
    </citation>
    <scope>NUCLEOTIDE SEQUENCE [LARGE SCALE GENOMIC DNA]</scope>
    <source>
        <strain evidence="1 2">D25</strain>
    </source>
</reference>
<keyword evidence="2" id="KW-1185">Reference proteome</keyword>